<dbReference type="InterPro" id="IPR037066">
    <property type="entry name" value="Plug_dom_sf"/>
</dbReference>
<accession>A0ABY6D1W2</accession>
<keyword evidence="5 9" id="KW-0798">TonB box</keyword>
<evidence type="ECO:0000256" key="8">
    <source>
        <dbReference type="PROSITE-ProRule" id="PRU01360"/>
    </source>
</evidence>
<evidence type="ECO:0000256" key="4">
    <source>
        <dbReference type="ARBA" id="ARBA00022692"/>
    </source>
</evidence>
<feature type="domain" description="TonB-dependent receptor-like beta-barrel" evidence="10">
    <location>
        <begin position="425"/>
        <end position="919"/>
    </location>
</feature>
<dbReference type="PANTHER" id="PTHR40980:SF5">
    <property type="entry name" value="TONB-DEPENDENT RECEPTOR"/>
    <property type="match status" value="1"/>
</dbReference>
<dbReference type="PANTHER" id="PTHR40980">
    <property type="entry name" value="PLUG DOMAIN-CONTAINING PROTEIN"/>
    <property type="match status" value="1"/>
</dbReference>
<dbReference type="Pfam" id="PF00593">
    <property type="entry name" value="TonB_dep_Rec_b-barrel"/>
    <property type="match status" value="1"/>
</dbReference>
<dbReference type="InterPro" id="IPR000531">
    <property type="entry name" value="Beta-barrel_TonB"/>
</dbReference>
<dbReference type="Gene3D" id="2.170.130.10">
    <property type="entry name" value="TonB-dependent receptor, plug domain"/>
    <property type="match status" value="1"/>
</dbReference>
<protein>
    <submittedName>
        <fullName evidence="12">TonB-dependent receptor</fullName>
    </submittedName>
</protein>
<evidence type="ECO:0000256" key="6">
    <source>
        <dbReference type="ARBA" id="ARBA00023136"/>
    </source>
</evidence>
<evidence type="ECO:0000256" key="3">
    <source>
        <dbReference type="ARBA" id="ARBA00022452"/>
    </source>
</evidence>
<keyword evidence="2 8" id="KW-0813">Transport</keyword>
<feature type="domain" description="TonB-dependent receptor plug" evidence="11">
    <location>
        <begin position="146"/>
        <end position="246"/>
    </location>
</feature>
<evidence type="ECO:0000259" key="10">
    <source>
        <dbReference type="Pfam" id="PF00593"/>
    </source>
</evidence>
<dbReference type="InterPro" id="IPR012910">
    <property type="entry name" value="Plug_dom"/>
</dbReference>
<dbReference type="InterPro" id="IPR039426">
    <property type="entry name" value="TonB-dep_rcpt-like"/>
</dbReference>
<keyword evidence="12" id="KW-0675">Receptor</keyword>
<evidence type="ECO:0000313" key="13">
    <source>
        <dbReference type="Proteomes" id="UP001062165"/>
    </source>
</evidence>
<comment type="subcellular location">
    <subcellularLocation>
        <location evidence="1 8">Cell outer membrane</location>
        <topology evidence="1 8">Multi-pass membrane protein</topology>
    </subcellularLocation>
</comment>
<keyword evidence="4 8" id="KW-0812">Transmembrane</keyword>
<evidence type="ECO:0000256" key="5">
    <source>
        <dbReference type="ARBA" id="ARBA00023077"/>
    </source>
</evidence>
<dbReference type="Gene3D" id="2.40.170.20">
    <property type="entry name" value="TonB-dependent receptor, beta-barrel domain"/>
    <property type="match status" value="1"/>
</dbReference>
<dbReference type="InterPro" id="IPR008969">
    <property type="entry name" value="CarboxyPept-like_regulatory"/>
</dbReference>
<dbReference type="Pfam" id="PF07715">
    <property type="entry name" value="Plug"/>
    <property type="match status" value="1"/>
</dbReference>
<dbReference type="SUPFAM" id="SSF56935">
    <property type="entry name" value="Porins"/>
    <property type="match status" value="1"/>
</dbReference>
<keyword evidence="6 8" id="KW-0472">Membrane</keyword>
<evidence type="ECO:0000259" key="11">
    <source>
        <dbReference type="Pfam" id="PF07715"/>
    </source>
</evidence>
<dbReference type="PROSITE" id="PS52016">
    <property type="entry name" value="TONB_DEPENDENT_REC_3"/>
    <property type="match status" value="1"/>
</dbReference>
<dbReference type="SUPFAM" id="SSF49464">
    <property type="entry name" value="Carboxypeptidase regulatory domain-like"/>
    <property type="match status" value="1"/>
</dbReference>
<dbReference type="EMBL" id="CP106735">
    <property type="protein sequence ID" value="UXX79729.1"/>
    <property type="molecule type" value="Genomic_DNA"/>
</dbReference>
<name>A0ABY6D1W2_9BACT</name>
<keyword evidence="13" id="KW-1185">Reference proteome</keyword>
<evidence type="ECO:0000256" key="9">
    <source>
        <dbReference type="RuleBase" id="RU003357"/>
    </source>
</evidence>
<organism evidence="12 13">
    <name type="scientific">Reichenbachiella carrageenanivorans</name>
    <dbReference type="NCBI Taxonomy" id="2979869"/>
    <lineage>
        <taxon>Bacteria</taxon>
        <taxon>Pseudomonadati</taxon>
        <taxon>Bacteroidota</taxon>
        <taxon>Cytophagia</taxon>
        <taxon>Cytophagales</taxon>
        <taxon>Reichenbachiellaceae</taxon>
        <taxon>Reichenbachiella</taxon>
    </lineage>
</organism>
<evidence type="ECO:0000256" key="7">
    <source>
        <dbReference type="ARBA" id="ARBA00023237"/>
    </source>
</evidence>
<evidence type="ECO:0000313" key="12">
    <source>
        <dbReference type="EMBL" id="UXX79729.1"/>
    </source>
</evidence>
<keyword evidence="3 8" id="KW-1134">Transmembrane beta strand</keyword>
<dbReference type="RefSeq" id="WP_263051460.1">
    <property type="nucleotide sequence ID" value="NZ_CP106735.1"/>
</dbReference>
<reference evidence="12" key="1">
    <citation type="submission" date="2022-10" db="EMBL/GenBank/DDBJ databases">
        <title>Comparative genomics and taxonomic characterization of three novel marine species of genus Reichenbachiella exhibiting antioxidant and polysaccharide degradation activities.</title>
        <authorList>
            <person name="Muhammad N."/>
            <person name="Lee Y.-J."/>
            <person name="Ko J."/>
            <person name="Kim S.-G."/>
        </authorList>
    </citation>
    <scope>NUCLEOTIDE SEQUENCE</scope>
    <source>
        <strain evidence="12">Wsw4-B4</strain>
    </source>
</reference>
<evidence type="ECO:0000256" key="2">
    <source>
        <dbReference type="ARBA" id="ARBA00022448"/>
    </source>
</evidence>
<sequence>MIKEHEGSSFASKLGYQKMNKILLTLGLIVSAASMSLAQQGFLRGQVIDGSNGEGLFGATVTKLGTTQGSVADFDGNFSLSLDAGTHDIIIQFVSYQPQTIEGVQVVAGEVTNINVTLSEDVQQLEAVVVTAEQIRDNEVALMSMQRKSANTVDGISSAAFKKVGDSNLSTAMNRVTGVTVQGGKYVYVRGLGDRYTKTSMNGMVIPGLDPDRNDVQIDIFPTAILENVVVYKTFSPNLNGDFAGGLVDIQTKAFPEEKTTSVSLSMGYSPDMHFKSNNVTYDGSATDFLGWDNGQREMPIAKGTEIPTAPNDFVAETTRKFDPTLGVSRERNFMNTGLSVLHRNQIQGDKVTWGYNAILSYKSTNTFYEGYERKRYEKDRTTSEVALVRDFSAVGDLATNSVLWSGLATLAAKTDNHTIGTSLLHTQNGVSTALDREMNFSTLNNPTNISNDILAYTQRTMTNNIIYGKHNFDKLKIEWSNALLFSKVSDPDYRDTRINEDGGNYSFSNGGSMNRFWRELNEVSESFKMDLTYNLNDNNKLKAGGMMTYRNRDFSVYQYAYEPLSVFAVEYNDPNWLLEEDNLYSSTNPNGLYIQDNSNNYNNYEGRQSIFAGYLMNEMQITPKLKSIYGVRMENVQMYYSGVRLNEDNSSEVLDDERTLNETNLLPSVGLVYALRDDMNLRGSFNKTLARPSFKEKSSAFIEDPITRTRFSGNLDIKQAEILNYDLRWEFFFTASEMVSVSFFYKDFTDHIALVFFPNSPGQLKPRNVGEASVYGTEFEVRKNLGMISPVLENLSIGGNMSFVVSKVNRKTVIVAEDGQSEYDSEVAYTGSSDGVSQYREMSGQSPYVVNGYMNYDNNPLGISANLSYNVQGETITFIGTSNVPDVYTKPFQSLNFKLSKDFGELAKSQISFSAKNLLNQEREQVYKFGNKEQIFSLYKPGRLFQLKYTYTF</sequence>
<proteinExistence type="inferred from homology"/>
<dbReference type="Proteomes" id="UP001062165">
    <property type="component" value="Chromosome"/>
</dbReference>
<comment type="similarity">
    <text evidence="8 9">Belongs to the TonB-dependent receptor family.</text>
</comment>
<dbReference type="InterPro" id="IPR036942">
    <property type="entry name" value="Beta-barrel_TonB_sf"/>
</dbReference>
<dbReference type="Pfam" id="PF13715">
    <property type="entry name" value="CarbopepD_reg_2"/>
    <property type="match status" value="1"/>
</dbReference>
<keyword evidence="7 8" id="KW-0998">Cell outer membrane</keyword>
<dbReference type="Gene3D" id="2.60.40.1120">
    <property type="entry name" value="Carboxypeptidase-like, regulatory domain"/>
    <property type="match status" value="1"/>
</dbReference>
<evidence type="ECO:0000256" key="1">
    <source>
        <dbReference type="ARBA" id="ARBA00004571"/>
    </source>
</evidence>
<gene>
    <name evidence="12" type="ORF">N7E81_01210</name>
</gene>